<dbReference type="Proteomes" id="UP000187651">
    <property type="component" value="Unassembled WGS sequence"/>
</dbReference>
<keyword evidence="2" id="KW-1185">Reference proteome</keyword>
<protein>
    <recommendedName>
        <fullName evidence="3">Helix-turn-helix</fullName>
    </recommendedName>
</protein>
<evidence type="ECO:0000313" key="1">
    <source>
        <dbReference type="EMBL" id="SDM51428.1"/>
    </source>
</evidence>
<name>A0A1G9TV21_9FIRM</name>
<dbReference type="EMBL" id="FNHZ01000001">
    <property type="protein sequence ID" value="SDM51428.1"/>
    <property type="molecule type" value="Genomic_DNA"/>
</dbReference>
<evidence type="ECO:0000313" key="2">
    <source>
        <dbReference type="Proteomes" id="UP000187651"/>
    </source>
</evidence>
<sequence>MKKATKASDNKYYIARYNAAKTNSDFESRETTSEVLGIDRTRLARIELGNVEPYPEEVLLMAKHYNAPELTYNFCSNDCPIGRLTMKSVEISSFDRLSLKILGSLNDIEQLRGSIINISADGKVDIEELEEFQAILNSLEDISNNAKALQLWAMKNIQQQN</sequence>
<dbReference type="RefSeq" id="WP_074520767.1">
    <property type="nucleotide sequence ID" value="NZ_FNHZ01000001.1"/>
</dbReference>
<accession>A0A1G9TV21</accession>
<evidence type="ECO:0008006" key="3">
    <source>
        <dbReference type="Google" id="ProtNLM"/>
    </source>
</evidence>
<reference evidence="2" key="1">
    <citation type="submission" date="2016-10" db="EMBL/GenBank/DDBJ databases">
        <authorList>
            <person name="Varghese N."/>
            <person name="Submissions S."/>
        </authorList>
    </citation>
    <scope>NUCLEOTIDE SEQUENCE [LARGE SCALE GENOMIC DNA]</scope>
    <source>
        <strain evidence="2">M83</strain>
    </source>
</reference>
<gene>
    <name evidence="1" type="ORF">SAMN05216544_0504</name>
</gene>
<dbReference type="AlphaFoldDB" id="A0A1G9TV21"/>
<organism evidence="1 2">
    <name type="scientific">Lachnospira pectinoschiza</name>
    <dbReference type="NCBI Taxonomy" id="28052"/>
    <lineage>
        <taxon>Bacteria</taxon>
        <taxon>Bacillati</taxon>
        <taxon>Bacillota</taxon>
        <taxon>Clostridia</taxon>
        <taxon>Lachnospirales</taxon>
        <taxon>Lachnospiraceae</taxon>
        <taxon>Lachnospira</taxon>
    </lineage>
</organism>
<proteinExistence type="predicted"/>
<dbReference type="OrthoDB" id="1685177at2"/>